<dbReference type="GO" id="GO:0005759">
    <property type="term" value="C:mitochondrial matrix"/>
    <property type="evidence" value="ECO:0007669"/>
    <property type="project" value="UniProtKB-SubCell"/>
</dbReference>
<proteinExistence type="inferred from homology"/>
<evidence type="ECO:0000256" key="6">
    <source>
        <dbReference type="ARBA" id="ARBA00023128"/>
    </source>
</evidence>
<evidence type="ECO:0000259" key="8">
    <source>
        <dbReference type="Pfam" id="PF10436"/>
    </source>
</evidence>
<evidence type="ECO:0000313" key="10">
    <source>
        <dbReference type="Proteomes" id="UP000007800"/>
    </source>
</evidence>
<comment type="subcellular location">
    <subcellularLocation>
        <location evidence="7">Mitochondrion matrix</location>
    </subcellularLocation>
</comment>
<dbReference type="InterPro" id="IPR018955">
    <property type="entry name" value="BCDHK/PDK_N"/>
</dbReference>
<dbReference type="InterPro" id="IPR036784">
    <property type="entry name" value="AK/P_DHK_N_sf"/>
</dbReference>
<dbReference type="EC" id="2.7.11.-" evidence="7"/>
<evidence type="ECO:0000256" key="5">
    <source>
        <dbReference type="ARBA" id="ARBA00022840"/>
    </source>
</evidence>
<dbReference type="SUPFAM" id="SSF69012">
    <property type="entry name" value="alpha-ketoacid dehydrogenase kinase, N-terminal domain"/>
    <property type="match status" value="1"/>
</dbReference>
<keyword evidence="5 7" id="KW-0067">ATP-binding</keyword>
<dbReference type="EMBL" id="GG679899">
    <property type="protein sequence ID" value="EER07417.1"/>
    <property type="molecule type" value="Genomic_DNA"/>
</dbReference>
<dbReference type="SUPFAM" id="SSF55874">
    <property type="entry name" value="ATPase domain of HSP90 chaperone/DNA topoisomerase II/histidine kinase"/>
    <property type="match status" value="1"/>
</dbReference>
<dbReference type="Pfam" id="PF10436">
    <property type="entry name" value="BCDHK_Adom3"/>
    <property type="match status" value="1"/>
</dbReference>
<dbReference type="GO" id="GO:0005524">
    <property type="term" value="F:ATP binding"/>
    <property type="evidence" value="ECO:0007669"/>
    <property type="project" value="UniProtKB-UniRule"/>
</dbReference>
<dbReference type="RefSeq" id="XP_002775601.1">
    <property type="nucleotide sequence ID" value="XM_002775555.1"/>
</dbReference>
<organism evidence="10">
    <name type="scientific">Perkinsus marinus (strain ATCC 50983 / TXsc)</name>
    <dbReference type="NCBI Taxonomy" id="423536"/>
    <lineage>
        <taxon>Eukaryota</taxon>
        <taxon>Sar</taxon>
        <taxon>Alveolata</taxon>
        <taxon>Perkinsozoa</taxon>
        <taxon>Perkinsea</taxon>
        <taxon>Perkinsida</taxon>
        <taxon>Perkinsidae</taxon>
        <taxon>Perkinsus</taxon>
    </lineage>
</organism>
<reference evidence="9 10" key="1">
    <citation type="submission" date="2008-07" db="EMBL/GenBank/DDBJ databases">
        <authorList>
            <person name="El-Sayed N."/>
            <person name="Caler E."/>
            <person name="Inman J."/>
            <person name="Amedeo P."/>
            <person name="Hass B."/>
            <person name="Wortman J."/>
        </authorList>
    </citation>
    <scope>NUCLEOTIDE SEQUENCE [LARGE SCALE GENOMIC DNA]</scope>
    <source>
        <strain evidence="10">ATCC 50983 / TXsc</strain>
    </source>
</reference>
<keyword evidence="9" id="KW-0670">Pyruvate</keyword>
<protein>
    <recommendedName>
        <fullName evidence="7">Protein-serine/threonine kinase</fullName>
        <ecNumber evidence="7">2.7.11.-</ecNumber>
    </recommendedName>
</protein>
<accession>C5L7F5</accession>
<keyword evidence="2 7" id="KW-0808">Transferase</keyword>
<evidence type="ECO:0000256" key="4">
    <source>
        <dbReference type="ARBA" id="ARBA00022777"/>
    </source>
</evidence>
<keyword evidence="10" id="KW-1185">Reference proteome</keyword>
<keyword evidence="3 7" id="KW-0547">Nucleotide-binding</keyword>
<name>C5L7F5_PERM5</name>
<evidence type="ECO:0000313" key="9">
    <source>
        <dbReference type="EMBL" id="EER07417.1"/>
    </source>
</evidence>
<dbReference type="Gene3D" id="3.30.565.10">
    <property type="entry name" value="Histidine kinase-like ATPase, C-terminal domain"/>
    <property type="match status" value="1"/>
</dbReference>
<dbReference type="GO" id="GO:0004740">
    <property type="term" value="F:pyruvate dehydrogenase (acetyl-transferring) kinase activity"/>
    <property type="evidence" value="ECO:0007669"/>
    <property type="project" value="TreeGrafter"/>
</dbReference>
<keyword evidence="4 7" id="KW-0418">Kinase</keyword>
<dbReference type="Proteomes" id="UP000007800">
    <property type="component" value="Unassembled WGS sequence"/>
</dbReference>
<dbReference type="PANTHER" id="PTHR11947">
    <property type="entry name" value="PYRUVATE DEHYDROGENASE KINASE"/>
    <property type="match status" value="1"/>
</dbReference>
<dbReference type="InterPro" id="IPR039028">
    <property type="entry name" value="BCKD/PDK"/>
</dbReference>
<dbReference type="OrthoDB" id="423449at2759"/>
<dbReference type="GeneID" id="9041164"/>
<feature type="domain" description="Branched-chain alpha-ketoacid dehydrogenase kinase/Pyruvate dehydrogenase kinase N-terminal" evidence="8">
    <location>
        <begin position="12"/>
        <end position="83"/>
    </location>
</feature>
<keyword evidence="6 7" id="KW-0496">Mitochondrion</keyword>
<sequence>MGDDVVWSPEVKMVMNNILTRHKGTMIGIARGVLEFQESVRAQYDARCTLLHTRESVPAITEIERKLDDFFSTRISCRLIISHNAVRASVEKALFDNGGDYQRCSNAGLPPVAVTLPDLSSMWDSERTIKIADRGYGMKREILKKASSYFYSSASQKPDGTQELPDFDSRAPLAGFGFGLPISTVMAR</sequence>
<gene>
    <name evidence="9" type="ORF">Pmar_PMAR020582</name>
</gene>
<dbReference type="GO" id="GO:0010906">
    <property type="term" value="P:regulation of glucose metabolic process"/>
    <property type="evidence" value="ECO:0007669"/>
    <property type="project" value="TreeGrafter"/>
</dbReference>
<dbReference type="InterPro" id="IPR036890">
    <property type="entry name" value="HATPase_C_sf"/>
</dbReference>
<evidence type="ECO:0000256" key="7">
    <source>
        <dbReference type="RuleBase" id="RU366032"/>
    </source>
</evidence>
<dbReference type="InParanoid" id="C5L7F5"/>
<evidence type="ECO:0000256" key="1">
    <source>
        <dbReference type="ARBA" id="ARBA00006155"/>
    </source>
</evidence>
<evidence type="ECO:0000256" key="3">
    <source>
        <dbReference type="ARBA" id="ARBA00022741"/>
    </source>
</evidence>
<evidence type="ECO:0000256" key="2">
    <source>
        <dbReference type="ARBA" id="ARBA00022679"/>
    </source>
</evidence>
<comment type="similarity">
    <text evidence="1 7">Belongs to the PDK/BCKDK protein kinase family.</text>
</comment>
<dbReference type="AlphaFoldDB" id="C5L7F5"/>